<gene>
    <name evidence="2" type="ORF">K8V08_13670</name>
</gene>
<evidence type="ECO:0000313" key="2">
    <source>
        <dbReference type="EMBL" id="HJG81447.1"/>
    </source>
</evidence>
<evidence type="ECO:0000313" key="3">
    <source>
        <dbReference type="Proteomes" id="UP000784435"/>
    </source>
</evidence>
<organism evidence="2 3">
    <name type="scientific">Brevibacterium senegalense</name>
    <dbReference type="NCBI Taxonomy" id="1033736"/>
    <lineage>
        <taxon>Bacteria</taxon>
        <taxon>Bacillati</taxon>
        <taxon>Actinomycetota</taxon>
        <taxon>Actinomycetes</taxon>
        <taxon>Micrococcales</taxon>
        <taxon>Brevibacteriaceae</taxon>
        <taxon>Brevibacterium</taxon>
    </lineage>
</organism>
<sequence length="150" mass="16516">MLQTLILPIIGALLLLYWTGSTVWALRPAKADVGESRDPALASLARARAARGRTRNGLLGAAVTVVVAFVAVRLLFVLPGWFQLAWVLGLVAAAYSIWRIVVLWPTAEQEKRLDDLITRHGMKSVGLPWTMIITLIVLLALWIVPPLLLF</sequence>
<reference evidence="2" key="1">
    <citation type="journal article" date="2021" name="PeerJ">
        <title>Extensive microbial diversity within the chicken gut microbiome revealed by metagenomics and culture.</title>
        <authorList>
            <person name="Gilroy R."/>
            <person name="Ravi A."/>
            <person name="Getino M."/>
            <person name="Pursley I."/>
            <person name="Horton D.L."/>
            <person name="Alikhan N.F."/>
            <person name="Baker D."/>
            <person name="Gharbi K."/>
            <person name="Hall N."/>
            <person name="Watson M."/>
            <person name="Adriaenssens E.M."/>
            <person name="Foster-Nyarko E."/>
            <person name="Jarju S."/>
            <person name="Secka A."/>
            <person name="Antonio M."/>
            <person name="Oren A."/>
            <person name="Chaudhuri R.R."/>
            <person name="La Ragione R."/>
            <person name="Hildebrand F."/>
            <person name="Pallen M.J."/>
        </authorList>
    </citation>
    <scope>NUCLEOTIDE SEQUENCE</scope>
    <source>
        <strain evidence="2">ChiGjej5B5-7349</strain>
    </source>
</reference>
<keyword evidence="1" id="KW-1133">Transmembrane helix</keyword>
<reference evidence="2" key="2">
    <citation type="submission" date="2021-09" db="EMBL/GenBank/DDBJ databases">
        <authorList>
            <person name="Gilroy R."/>
        </authorList>
    </citation>
    <scope>NUCLEOTIDE SEQUENCE</scope>
    <source>
        <strain evidence="2">ChiGjej5B5-7349</strain>
    </source>
</reference>
<feature type="transmembrane region" description="Helical" evidence="1">
    <location>
        <begin position="58"/>
        <end position="78"/>
    </location>
</feature>
<accession>A0A921SQ04</accession>
<protein>
    <submittedName>
        <fullName evidence="2">Uncharacterized protein</fullName>
    </submittedName>
</protein>
<keyword evidence="1" id="KW-0812">Transmembrane</keyword>
<feature type="transmembrane region" description="Helical" evidence="1">
    <location>
        <begin position="84"/>
        <end position="104"/>
    </location>
</feature>
<name>A0A921SQ04_9MICO</name>
<proteinExistence type="predicted"/>
<dbReference type="Proteomes" id="UP000784435">
    <property type="component" value="Unassembled WGS sequence"/>
</dbReference>
<feature type="transmembrane region" description="Helical" evidence="1">
    <location>
        <begin position="125"/>
        <end position="144"/>
    </location>
</feature>
<dbReference type="EMBL" id="DYUK01000317">
    <property type="protein sequence ID" value="HJG81447.1"/>
    <property type="molecule type" value="Genomic_DNA"/>
</dbReference>
<feature type="transmembrane region" description="Helical" evidence="1">
    <location>
        <begin position="6"/>
        <end position="26"/>
    </location>
</feature>
<dbReference type="AlphaFoldDB" id="A0A921SQ04"/>
<evidence type="ECO:0000256" key="1">
    <source>
        <dbReference type="SAM" id="Phobius"/>
    </source>
</evidence>
<keyword evidence="1" id="KW-0472">Membrane</keyword>
<comment type="caution">
    <text evidence="2">The sequence shown here is derived from an EMBL/GenBank/DDBJ whole genome shotgun (WGS) entry which is preliminary data.</text>
</comment>